<keyword evidence="5" id="KW-1185">Reference proteome</keyword>
<feature type="domain" description="HTH marR-type" evidence="3">
    <location>
        <begin position="28"/>
        <end position="68"/>
    </location>
</feature>
<gene>
    <name evidence="4" type="primary">nagC_3</name>
    <name evidence="4" type="ORF">RS86_01522</name>
</gene>
<sequence length="420" mass="43883">MAQAPPEHPSQHRGTNMPRVADFNEGVVLNSIRRSAGGRSRVELTTETGLSAQTVSNICRRLLDQGLILETGKQAVAFGKPRTMLELNPAGSYAVGVHIDPAAITYVLLDFTGAVVVDASHPTPAAQDPDSVLALMSEQIEALIGRAPIDRNRILGVGIASPGPVDVERGLVLDPPHLPNWHRVPLCDHLRAATGLPVLLDKDVIAGAVAELWAGGGEGPSDFLFLYFGTGVGAGIVMDDVVVRGISSNAGDVGLLPVTAVEFGDHYRHPFRAFWETGSPHMLATEAVSAGVLPPDTDLETPAAVVTAFERLSSLADDGDEGAVAIVERAARFTASAILTVTNLLDVGNVVIGGATWEAIAPHFLRVIPPIVSGGSISHQLHGITITGTTLGSDVAAIGAACLVLDDRFSPRPSTLQVGR</sequence>
<evidence type="ECO:0000313" key="4">
    <source>
        <dbReference type="EMBL" id="KJL33725.1"/>
    </source>
</evidence>
<accession>A0A0F0LN97</accession>
<evidence type="ECO:0000256" key="2">
    <source>
        <dbReference type="SAM" id="MobiDB-lite"/>
    </source>
</evidence>
<dbReference type="Proteomes" id="UP000033740">
    <property type="component" value="Unassembled WGS sequence"/>
</dbReference>
<dbReference type="InterPro" id="IPR036390">
    <property type="entry name" value="WH_DNA-bd_sf"/>
</dbReference>
<comment type="similarity">
    <text evidence="1">Belongs to the ROK (NagC/XylR) family.</text>
</comment>
<protein>
    <submittedName>
        <fullName evidence="4">N-acetylglucosamine repressor</fullName>
    </submittedName>
</protein>
<comment type="caution">
    <text evidence="4">The sequence shown here is derived from an EMBL/GenBank/DDBJ whole genome shotgun (WGS) entry which is preliminary data.</text>
</comment>
<name>A0A0F0LN97_9MICO</name>
<evidence type="ECO:0000313" key="5">
    <source>
        <dbReference type="Proteomes" id="UP000033740"/>
    </source>
</evidence>
<dbReference type="PANTHER" id="PTHR18964">
    <property type="entry name" value="ROK (REPRESSOR, ORF, KINASE) FAMILY"/>
    <property type="match status" value="1"/>
</dbReference>
<dbReference type="SUPFAM" id="SSF53067">
    <property type="entry name" value="Actin-like ATPase domain"/>
    <property type="match status" value="1"/>
</dbReference>
<feature type="region of interest" description="Disordered" evidence="2">
    <location>
        <begin position="1"/>
        <end position="20"/>
    </location>
</feature>
<dbReference type="AlphaFoldDB" id="A0A0F0LN97"/>
<dbReference type="STRING" id="582680.RS86_01522"/>
<reference evidence="4 5" key="1">
    <citation type="submission" date="2015-02" db="EMBL/GenBank/DDBJ databases">
        <title>Draft genome sequences of ten Microbacterium spp. with emphasis on heavy metal contaminated environments.</title>
        <authorList>
            <person name="Corretto E."/>
        </authorList>
    </citation>
    <scope>NUCLEOTIDE SEQUENCE [LARGE SCALE GENOMIC DNA]</scope>
    <source>
        <strain evidence="4 5">ARN176</strain>
    </source>
</reference>
<dbReference type="Pfam" id="PF12802">
    <property type="entry name" value="MarR_2"/>
    <property type="match status" value="1"/>
</dbReference>
<dbReference type="Gene3D" id="3.30.420.40">
    <property type="match status" value="2"/>
</dbReference>
<dbReference type="Pfam" id="PF00480">
    <property type="entry name" value="ROK"/>
    <property type="match status" value="1"/>
</dbReference>
<dbReference type="InterPro" id="IPR036388">
    <property type="entry name" value="WH-like_DNA-bd_sf"/>
</dbReference>
<dbReference type="InterPro" id="IPR043129">
    <property type="entry name" value="ATPase_NBD"/>
</dbReference>
<dbReference type="Gene3D" id="1.10.10.10">
    <property type="entry name" value="Winged helix-like DNA-binding domain superfamily/Winged helix DNA-binding domain"/>
    <property type="match status" value="1"/>
</dbReference>
<dbReference type="EMBL" id="JYIX01000032">
    <property type="protein sequence ID" value="KJL33725.1"/>
    <property type="molecule type" value="Genomic_DNA"/>
</dbReference>
<dbReference type="GO" id="GO:0003700">
    <property type="term" value="F:DNA-binding transcription factor activity"/>
    <property type="evidence" value="ECO:0007669"/>
    <property type="project" value="InterPro"/>
</dbReference>
<dbReference type="PATRIC" id="fig|582680.6.peg.1565"/>
<evidence type="ECO:0000259" key="3">
    <source>
        <dbReference type="Pfam" id="PF12802"/>
    </source>
</evidence>
<organism evidence="4 5">
    <name type="scientific">Microbacterium azadirachtae</name>
    <dbReference type="NCBI Taxonomy" id="582680"/>
    <lineage>
        <taxon>Bacteria</taxon>
        <taxon>Bacillati</taxon>
        <taxon>Actinomycetota</taxon>
        <taxon>Actinomycetes</taxon>
        <taxon>Micrococcales</taxon>
        <taxon>Microbacteriaceae</taxon>
        <taxon>Microbacterium</taxon>
    </lineage>
</organism>
<evidence type="ECO:0000256" key="1">
    <source>
        <dbReference type="ARBA" id="ARBA00006479"/>
    </source>
</evidence>
<dbReference type="InterPro" id="IPR000600">
    <property type="entry name" value="ROK"/>
</dbReference>
<proteinExistence type="inferred from homology"/>
<dbReference type="PANTHER" id="PTHR18964:SF149">
    <property type="entry name" value="BIFUNCTIONAL UDP-N-ACETYLGLUCOSAMINE 2-EPIMERASE_N-ACETYLMANNOSAMINE KINASE"/>
    <property type="match status" value="1"/>
</dbReference>
<dbReference type="SUPFAM" id="SSF46785">
    <property type="entry name" value="Winged helix' DNA-binding domain"/>
    <property type="match status" value="1"/>
</dbReference>
<dbReference type="InterPro" id="IPR000835">
    <property type="entry name" value="HTH_MarR-typ"/>
</dbReference>
<dbReference type="RefSeq" id="WP_082076658.1">
    <property type="nucleotide sequence ID" value="NZ_JYIX01000032.1"/>
</dbReference>